<comment type="caution">
    <text evidence="1">The sequence shown here is derived from an EMBL/GenBank/DDBJ whole genome shotgun (WGS) entry which is preliminary data.</text>
</comment>
<organism evidence="1">
    <name type="scientific">marine sediment metagenome</name>
    <dbReference type="NCBI Taxonomy" id="412755"/>
    <lineage>
        <taxon>unclassified sequences</taxon>
        <taxon>metagenomes</taxon>
        <taxon>ecological metagenomes</taxon>
    </lineage>
</organism>
<dbReference type="AlphaFoldDB" id="A0A0F9B236"/>
<proteinExistence type="predicted"/>
<reference evidence="1" key="1">
    <citation type="journal article" date="2015" name="Nature">
        <title>Complex archaea that bridge the gap between prokaryotes and eukaryotes.</title>
        <authorList>
            <person name="Spang A."/>
            <person name="Saw J.H."/>
            <person name="Jorgensen S.L."/>
            <person name="Zaremba-Niedzwiedzka K."/>
            <person name="Martijn J."/>
            <person name="Lind A.E."/>
            <person name="van Eijk R."/>
            <person name="Schleper C."/>
            <person name="Guy L."/>
            <person name="Ettema T.J."/>
        </authorList>
    </citation>
    <scope>NUCLEOTIDE SEQUENCE</scope>
</reference>
<dbReference type="EMBL" id="LAZR01051646">
    <property type="protein sequence ID" value="KKK84714.1"/>
    <property type="molecule type" value="Genomic_DNA"/>
</dbReference>
<gene>
    <name evidence="1" type="ORF">LCGC14_2780550</name>
</gene>
<protein>
    <submittedName>
        <fullName evidence="1">Uncharacterized protein</fullName>
    </submittedName>
</protein>
<name>A0A0F9B236_9ZZZZ</name>
<evidence type="ECO:0000313" key="1">
    <source>
        <dbReference type="EMBL" id="KKK84714.1"/>
    </source>
</evidence>
<sequence>MFYKTPDGSGTHVERMRIASDGNIGLSVPAPTEGLQFADNLKLALGAGADSQLYYDGTDTFLDLRAVGTGDLMLALAGSFPSPDPGGVHIWRGDAGAVAAFSASVLTLESSIGTDLSLLGAINAAHGINFGTPDSNTDGRISYQGSGSTPADTIIFFTDTVGRLNLSANAFAFQEATSISTTAGDLTLDPTASLNVTLTAADADAFTANDGTTDYYNINTLLDTGGVNAHSFDTDTPVLVNVPTASFTLAILNGYSTSITTDADDITSSFATQLNAERTTLSSATASTNYTGTVAAIRIRGPAAGSNVILDNMAGIHIRDG</sequence>
<accession>A0A0F9B236</accession>
<feature type="non-terminal residue" evidence="1">
    <location>
        <position position="321"/>
    </location>
</feature>